<keyword evidence="1" id="KW-0732">Signal</keyword>
<proteinExistence type="predicted"/>
<dbReference type="Pfam" id="PF10670">
    <property type="entry name" value="DUF4198"/>
    <property type="match status" value="1"/>
</dbReference>
<keyword evidence="3" id="KW-1185">Reference proteome</keyword>
<evidence type="ECO:0000313" key="2">
    <source>
        <dbReference type="EMBL" id="WWT32446.1"/>
    </source>
</evidence>
<sequence length="271" mass="29002">MGQKTIMPAGLAAMLVTGVAAFSATPVNAHFLSIFAPLAVMDGPTETHVDVLFWHPLGGAHVMDMGGAPEEFFVTHRGERTDLSHRLAEIAFTSAANTGQAYSVPMTFRTSGDYIITAVPQPYYEETEDIFIQQITKAYFNRGQLPTDWSEPLGLKAEILPLSRPYNALVGSTFTGRVLSEGEPVAGAEIEVEYIAAEPDVTTHTSGAPTVSEAAGGTITLMSDANGYFTFGIPTAGWWGFAALGVGPDVEFEGRELSQDAVIWVTAHDLE</sequence>
<protein>
    <submittedName>
        <fullName evidence="2">DUF4198 domain-containing protein</fullName>
    </submittedName>
</protein>
<reference evidence="2 3" key="1">
    <citation type="submission" date="2024-02" db="EMBL/GenBank/DDBJ databases">
        <title>Complete genome sequence of Pelagibacterium nitratireducens ZH15.</title>
        <authorList>
            <person name="Zhao L.H."/>
        </authorList>
    </citation>
    <scope>NUCLEOTIDE SEQUENCE [LARGE SCALE GENOMIC DNA]</scope>
    <source>
        <strain evidence="2 3">ZH15</strain>
    </source>
</reference>
<gene>
    <name evidence="2" type="ORF">V6617_15760</name>
</gene>
<feature type="chain" id="PRO_5045309354" evidence="1">
    <location>
        <begin position="30"/>
        <end position="271"/>
    </location>
</feature>
<dbReference type="EMBL" id="CP146275">
    <property type="protein sequence ID" value="WWT32446.1"/>
    <property type="molecule type" value="Genomic_DNA"/>
</dbReference>
<name>A0ABZ2HXU5_9HYPH</name>
<evidence type="ECO:0000256" key="1">
    <source>
        <dbReference type="SAM" id="SignalP"/>
    </source>
</evidence>
<dbReference type="Proteomes" id="UP001369958">
    <property type="component" value="Chromosome"/>
</dbReference>
<feature type="signal peptide" evidence="1">
    <location>
        <begin position="1"/>
        <end position="29"/>
    </location>
</feature>
<dbReference type="InterPro" id="IPR019613">
    <property type="entry name" value="DUF4198"/>
</dbReference>
<evidence type="ECO:0000313" key="3">
    <source>
        <dbReference type="Proteomes" id="UP001369958"/>
    </source>
</evidence>
<organism evidence="2 3">
    <name type="scientific">Pelagibacterium nitratireducens</name>
    <dbReference type="NCBI Taxonomy" id="1046114"/>
    <lineage>
        <taxon>Bacteria</taxon>
        <taxon>Pseudomonadati</taxon>
        <taxon>Pseudomonadota</taxon>
        <taxon>Alphaproteobacteria</taxon>
        <taxon>Hyphomicrobiales</taxon>
        <taxon>Devosiaceae</taxon>
        <taxon>Pelagibacterium</taxon>
    </lineage>
</organism>
<accession>A0ABZ2HXU5</accession>
<dbReference type="RefSeq" id="WP_338607871.1">
    <property type="nucleotide sequence ID" value="NZ_CP146275.1"/>
</dbReference>